<dbReference type="AlphaFoldDB" id="A4J935"/>
<dbReference type="InterPro" id="IPR003018">
    <property type="entry name" value="GAF"/>
</dbReference>
<dbReference type="InterPro" id="IPR029016">
    <property type="entry name" value="GAF-like_dom_sf"/>
</dbReference>
<dbReference type="STRING" id="349161.Dred_3086"/>
<dbReference type="Pfam" id="PF13185">
    <property type="entry name" value="GAF_2"/>
    <property type="match status" value="1"/>
</dbReference>
<gene>
    <name evidence="3" type="ordered locus">Dred_3086</name>
</gene>
<dbReference type="PROSITE" id="PS50887">
    <property type="entry name" value="GGDEF"/>
    <property type="match status" value="1"/>
</dbReference>
<evidence type="ECO:0000259" key="2">
    <source>
        <dbReference type="PROSITE" id="PS50887"/>
    </source>
</evidence>
<dbReference type="NCBIfam" id="TIGR00254">
    <property type="entry name" value="GGDEF"/>
    <property type="match status" value="1"/>
</dbReference>
<dbReference type="Proteomes" id="UP000001556">
    <property type="component" value="Chromosome"/>
</dbReference>
<dbReference type="EMBL" id="CP000612">
    <property type="protein sequence ID" value="ABO51588.1"/>
    <property type="molecule type" value="Genomic_DNA"/>
</dbReference>
<keyword evidence="1" id="KW-0472">Membrane</keyword>
<dbReference type="InterPro" id="IPR043128">
    <property type="entry name" value="Rev_trsase/Diguanyl_cyclase"/>
</dbReference>
<dbReference type="Pfam" id="PF00990">
    <property type="entry name" value="GGDEF"/>
    <property type="match status" value="1"/>
</dbReference>
<name>A4J935_DESRM</name>
<feature type="transmembrane region" description="Helical" evidence="1">
    <location>
        <begin position="220"/>
        <end position="239"/>
    </location>
</feature>
<feature type="domain" description="GGDEF" evidence="2">
    <location>
        <begin position="440"/>
        <end position="575"/>
    </location>
</feature>
<organism evidence="3 4">
    <name type="scientific">Desulforamulus reducens (strain ATCC BAA-1160 / DSM 100696 / MI-1)</name>
    <name type="common">Desulfotomaculum reducens</name>
    <dbReference type="NCBI Taxonomy" id="349161"/>
    <lineage>
        <taxon>Bacteria</taxon>
        <taxon>Bacillati</taxon>
        <taxon>Bacillota</taxon>
        <taxon>Clostridia</taxon>
        <taxon>Eubacteriales</taxon>
        <taxon>Peptococcaceae</taxon>
        <taxon>Desulforamulus</taxon>
    </lineage>
</organism>
<evidence type="ECO:0000313" key="3">
    <source>
        <dbReference type="EMBL" id="ABO51588.1"/>
    </source>
</evidence>
<evidence type="ECO:0000256" key="1">
    <source>
        <dbReference type="SAM" id="Phobius"/>
    </source>
</evidence>
<evidence type="ECO:0000313" key="4">
    <source>
        <dbReference type="Proteomes" id="UP000001556"/>
    </source>
</evidence>
<dbReference type="SUPFAM" id="SSF55073">
    <property type="entry name" value="Nucleotide cyclase"/>
    <property type="match status" value="1"/>
</dbReference>
<dbReference type="SMART" id="SM00267">
    <property type="entry name" value="GGDEF"/>
    <property type="match status" value="1"/>
</dbReference>
<feature type="transmembrane region" description="Helical" evidence="1">
    <location>
        <begin position="34"/>
        <end position="52"/>
    </location>
</feature>
<dbReference type="CDD" id="cd01949">
    <property type="entry name" value="GGDEF"/>
    <property type="match status" value="1"/>
</dbReference>
<dbReference type="GO" id="GO:1902201">
    <property type="term" value="P:negative regulation of bacterial-type flagellum-dependent cell motility"/>
    <property type="evidence" value="ECO:0007669"/>
    <property type="project" value="TreeGrafter"/>
</dbReference>
<dbReference type="eggNOG" id="COG2203">
    <property type="taxonomic scope" value="Bacteria"/>
</dbReference>
<feature type="transmembrane region" description="Helical" evidence="1">
    <location>
        <begin position="155"/>
        <end position="176"/>
    </location>
</feature>
<dbReference type="SMART" id="SM00065">
    <property type="entry name" value="GAF"/>
    <property type="match status" value="1"/>
</dbReference>
<dbReference type="KEGG" id="drm:Dred_3086"/>
<keyword evidence="1" id="KW-1133">Transmembrane helix</keyword>
<dbReference type="eggNOG" id="COG3437">
    <property type="taxonomic scope" value="Bacteria"/>
</dbReference>
<dbReference type="GO" id="GO:0043709">
    <property type="term" value="P:cell adhesion involved in single-species biofilm formation"/>
    <property type="evidence" value="ECO:0007669"/>
    <property type="project" value="TreeGrafter"/>
</dbReference>
<dbReference type="InterPro" id="IPR050469">
    <property type="entry name" value="Diguanylate_Cyclase"/>
</dbReference>
<dbReference type="PANTHER" id="PTHR45138">
    <property type="entry name" value="REGULATORY COMPONENTS OF SENSORY TRANSDUCTION SYSTEM"/>
    <property type="match status" value="1"/>
</dbReference>
<proteinExistence type="predicted"/>
<dbReference type="PANTHER" id="PTHR45138:SF9">
    <property type="entry name" value="DIGUANYLATE CYCLASE DGCM-RELATED"/>
    <property type="match status" value="1"/>
</dbReference>
<dbReference type="GO" id="GO:0052621">
    <property type="term" value="F:diguanylate cyclase activity"/>
    <property type="evidence" value="ECO:0007669"/>
    <property type="project" value="TreeGrafter"/>
</dbReference>
<dbReference type="InterPro" id="IPR029787">
    <property type="entry name" value="Nucleotide_cyclase"/>
</dbReference>
<dbReference type="SUPFAM" id="SSF55781">
    <property type="entry name" value="GAF domain-like"/>
    <property type="match status" value="1"/>
</dbReference>
<protein>
    <submittedName>
        <fullName evidence="3">Diguanylate cyclase with GAF sensor</fullName>
    </submittedName>
</protein>
<dbReference type="HOGENOM" id="CLU_032209_0_0_9"/>
<keyword evidence="4" id="KW-1185">Reference proteome</keyword>
<dbReference type="InterPro" id="IPR000160">
    <property type="entry name" value="GGDEF_dom"/>
</dbReference>
<accession>A4J935</accession>
<feature type="transmembrane region" description="Helical" evidence="1">
    <location>
        <begin position="89"/>
        <end position="117"/>
    </location>
</feature>
<reference evidence="3 4" key="1">
    <citation type="submission" date="2007-03" db="EMBL/GenBank/DDBJ databases">
        <title>Complete sequence of Desulfotomaculum reducens MI-1.</title>
        <authorList>
            <consortium name="US DOE Joint Genome Institute"/>
            <person name="Copeland A."/>
            <person name="Lucas S."/>
            <person name="Lapidus A."/>
            <person name="Barry K."/>
            <person name="Detter J.C."/>
            <person name="Glavina del Rio T."/>
            <person name="Hammon N."/>
            <person name="Israni S."/>
            <person name="Dalin E."/>
            <person name="Tice H."/>
            <person name="Pitluck S."/>
            <person name="Sims D."/>
            <person name="Brettin T."/>
            <person name="Bruce D."/>
            <person name="Han C."/>
            <person name="Tapia R."/>
            <person name="Schmutz J."/>
            <person name="Larimer F."/>
            <person name="Land M."/>
            <person name="Hauser L."/>
            <person name="Kyrpides N."/>
            <person name="Kim E."/>
            <person name="Tebo B.M."/>
            <person name="Richardson P."/>
        </authorList>
    </citation>
    <scope>NUCLEOTIDE SEQUENCE [LARGE SCALE GENOMIC DNA]</scope>
    <source>
        <strain evidence="3 4">MI-1</strain>
    </source>
</reference>
<keyword evidence="1" id="KW-0812">Transmembrane</keyword>
<dbReference type="Gene3D" id="3.30.70.270">
    <property type="match status" value="1"/>
</dbReference>
<feature type="transmembrane region" description="Helical" evidence="1">
    <location>
        <begin position="64"/>
        <end position="83"/>
    </location>
</feature>
<sequence length="593" mass="65204">MYFYARAGGKLPFTVECSTKVRGVVIISRQGSLGLLYTWTIIILGGGWLWIVFPQLNFDQIDTLAILIVLGILAEWVAVPFSQGYLSGGFVIVLAAQLIGGGVATVWVTGLISVIGLGIANRGNPLRTTLFNGAQHVLAAAVADIAFSLTNGEVLPIFLYTLVYFGVNHLLVYLYLLPGCRDHPGLFGWDALRWDSYTYLLTAPYGALMAKLYLTSGTKWALLFFLPVLAAQILLKKYVQLEESNRELTALFQVAKGLRGRYQQEEFFDQILQEARRMADYHTALILIWSQERQLFLPGAAQGAALEETRNLVLTPGEGLVGQAVQSKESLLVDDIREIPAVDAGPFGKFRSLLITPLLSQGEVTGVLILGEMRPYAYEEKHLQMLDIIGGQAGIVLAHGMLLDKIKYLSVTDRLTNFLHHRQFYQLVVKEMVKANAEGTLGALLLVDIDNLRRFQAHYGHAAGDGVIQMVASVLRDVTPPSDILCRYGGGELAVLAMGLATPEALQLAEKIRIEVRDRRLMPEGARAQVMVTVSIGVAVFPQDASDPDKLFQGAEKAVARAKELGRDRSIAYSQLIKQMKFKITSAKNNVVQ</sequence>
<dbReference type="Gene3D" id="3.30.450.40">
    <property type="match status" value="1"/>
</dbReference>
<dbReference type="GO" id="GO:0005886">
    <property type="term" value="C:plasma membrane"/>
    <property type="evidence" value="ECO:0007669"/>
    <property type="project" value="TreeGrafter"/>
</dbReference>